<evidence type="ECO:0000313" key="3">
    <source>
        <dbReference type="Proteomes" id="UP000031549"/>
    </source>
</evidence>
<dbReference type="Proteomes" id="UP000031549">
    <property type="component" value="Unassembled WGS sequence"/>
</dbReference>
<protein>
    <submittedName>
        <fullName evidence="2">Uncharacterized protein</fullName>
    </submittedName>
</protein>
<feature type="region of interest" description="Disordered" evidence="1">
    <location>
        <begin position="1"/>
        <end position="29"/>
    </location>
</feature>
<dbReference type="EMBL" id="JTCM02000075">
    <property type="protein sequence ID" value="NEU75600.1"/>
    <property type="molecule type" value="Genomic_DNA"/>
</dbReference>
<gene>
    <name evidence="2" type="ORF">PI95_024335</name>
</gene>
<sequence>MTLSSNRTPRRGRVFPENQLSAEEKARRKTEDELFSQRCRMIFDKVKPELIEDHYNWFIVIEPESGDYFIDADENVARAKAGEKHPDKMRLIMRLNESGTCGTI</sequence>
<reference evidence="2 3" key="1">
    <citation type="journal article" date="2015" name="Genome Announc.">
        <title>Draft Genome Sequence of Cyanobacterium Hassallia byssoidea Strain VB512170, Isolated from Monuments in India.</title>
        <authorList>
            <person name="Singh D."/>
            <person name="Chandrababunaidu M.M."/>
            <person name="Panda A."/>
            <person name="Sen D."/>
            <person name="Bhattacharyya S."/>
            <person name="Adhikary S.P."/>
            <person name="Tripathy S."/>
        </authorList>
    </citation>
    <scope>NUCLEOTIDE SEQUENCE [LARGE SCALE GENOMIC DNA]</scope>
    <source>
        <strain evidence="2 3">VB512170</strain>
    </source>
</reference>
<organism evidence="2 3">
    <name type="scientific">Hassallia byssoidea VB512170</name>
    <dbReference type="NCBI Taxonomy" id="1304833"/>
    <lineage>
        <taxon>Bacteria</taxon>
        <taxon>Bacillati</taxon>
        <taxon>Cyanobacteriota</taxon>
        <taxon>Cyanophyceae</taxon>
        <taxon>Nostocales</taxon>
        <taxon>Tolypothrichaceae</taxon>
        <taxon>Hassallia</taxon>
    </lineage>
</organism>
<name>A0A846HG39_9CYAN</name>
<dbReference type="RefSeq" id="WP_163519153.1">
    <property type="nucleotide sequence ID" value="NZ_JTCM02000075.1"/>
</dbReference>
<evidence type="ECO:0000313" key="2">
    <source>
        <dbReference type="EMBL" id="NEU75600.1"/>
    </source>
</evidence>
<accession>A0A846HG39</accession>
<comment type="caution">
    <text evidence="2">The sequence shown here is derived from an EMBL/GenBank/DDBJ whole genome shotgun (WGS) entry which is preliminary data.</text>
</comment>
<proteinExistence type="predicted"/>
<keyword evidence="3" id="KW-1185">Reference proteome</keyword>
<evidence type="ECO:0000256" key="1">
    <source>
        <dbReference type="SAM" id="MobiDB-lite"/>
    </source>
</evidence>
<dbReference type="AlphaFoldDB" id="A0A846HG39"/>